<accession>W7YDD0</accession>
<dbReference type="AlphaFoldDB" id="W7YDD0"/>
<dbReference type="RefSeq" id="WP_152541701.1">
    <property type="nucleotide sequence ID" value="NZ_BAMD01000010.1"/>
</dbReference>
<protein>
    <submittedName>
        <fullName evidence="2">Uncharacterized protein</fullName>
    </submittedName>
</protein>
<evidence type="ECO:0000313" key="3">
    <source>
        <dbReference type="Proteomes" id="UP000019402"/>
    </source>
</evidence>
<comment type="caution">
    <text evidence="2">The sequence shown here is derived from an EMBL/GenBank/DDBJ whole genome shotgun (WGS) entry which is preliminary data.</text>
</comment>
<keyword evidence="3" id="KW-1185">Reference proteome</keyword>
<name>W7YDD0_9BACT</name>
<evidence type="ECO:0000313" key="2">
    <source>
        <dbReference type="EMBL" id="GAF02486.1"/>
    </source>
</evidence>
<reference evidence="2 3" key="1">
    <citation type="journal article" date="2014" name="Genome Announc.">
        <title>Draft Genome Sequence of Cytophaga fermentans JCM 21142T, a Facultative Anaerobe Isolated from Marine Mud.</title>
        <authorList>
            <person name="Starns D."/>
            <person name="Oshima K."/>
            <person name="Suda W."/>
            <person name="Iino T."/>
            <person name="Yuki M."/>
            <person name="Inoue J."/>
            <person name="Kitamura K."/>
            <person name="Iida T."/>
            <person name="Darby A."/>
            <person name="Hattori M."/>
            <person name="Ohkuma M."/>
        </authorList>
    </citation>
    <scope>NUCLEOTIDE SEQUENCE [LARGE SCALE GENOMIC DNA]</scope>
    <source>
        <strain evidence="2 3">JCM 21142</strain>
    </source>
</reference>
<dbReference type="EMBL" id="BAMD01000010">
    <property type="protein sequence ID" value="GAF02486.1"/>
    <property type="molecule type" value="Genomic_DNA"/>
</dbReference>
<organism evidence="2 3">
    <name type="scientific">Saccharicrinis fermentans DSM 9555 = JCM 21142</name>
    <dbReference type="NCBI Taxonomy" id="869213"/>
    <lineage>
        <taxon>Bacteria</taxon>
        <taxon>Pseudomonadati</taxon>
        <taxon>Bacteroidota</taxon>
        <taxon>Bacteroidia</taxon>
        <taxon>Marinilabiliales</taxon>
        <taxon>Marinilabiliaceae</taxon>
        <taxon>Saccharicrinis</taxon>
    </lineage>
</organism>
<evidence type="ECO:0000256" key="1">
    <source>
        <dbReference type="SAM" id="SignalP"/>
    </source>
</evidence>
<gene>
    <name evidence="2" type="ORF">JCM21142_31123</name>
</gene>
<sequence length="313" mass="35532">MNKLLLSAFVLSLCTVLMAQKPEKNKIEGYYNNIPKQVLNVSGCSFDYTTGVSKTFDEKMPDREGLSIDGFGSGDDIKIVLTSDEPVVTARVAEETKTSVDNTRTTTYTALVEARANTKILFIDKNNQLIDYFDVIPDYKWVDKSSISKSSYGLAKEDLKHIDTKSNRNVCKSNYVRMAVVAAQQKLNEDYGKGVFSKKFRVYTIKAKKFDYTDFNDATNAFISAFSTADINTEANKKAIDDAIAVWQNYESQYLEGKKSKVCDVNIDEIYMNLAVGYLVKGDGENLKKYWQKCLIIKETLRPRDILEWWLLV</sequence>
<feature type="chain" id="PRO_5004904256" evidence="1">
    <location>
        <begin position="20"/>
        <end position="313"/>
    </location>
</feature>
<dbReference type="Proteomes" id="UP000019402">
    <property type="component" value="Unassembled WGS sequence"/>
</dbReference>
<feature type="signal peptide" evidence="1">
    <location>
        <begin position="1"/>
        <end position="19"/>
    </location>
</feature>
<proteinExistence type="predicted"/>
<keyword evidence="1" id="KW-0732">Signal</keyword>